<sequence length="154" mass="18073">MARYLQEHQIAEYRDCFNLHDEKQNGRIMCSQLSTVMRKLGASPTEKEIEKHLGYLQKKPIDWMDFSQFLTIMHRQSPSENVAEEISAALVLTKKEHRGKIPTSRLRFILMNTGEELSAREVDQMFRAANVHKKSHVDHQDFVRMVMQPIPDDY</sequence>
<reference evidence="5" key="3">
    <citation type="submission" date="2025-09" db="UniProtKB">
        <authorList>
            <consortium name="Ensembl"/>
        </authorList>
    </citation>
    <scope>IDENTIFICATION</scope>
</reference>
<evidence type="ECO:0000313" key="6">
    <source>
        <dbReference type="Proteomes" id="UP000007875"/>
    </source>
</evidence>
<dbReference type="GO" id="GO:0016460">
    <property type="term" value="C:myosin II complex"/>
    <property type="evidence" value="ECO:0007669"/>
    <property type="project" value="TreeGrafter"/>
</dbReference>
<dbReference type="InterPro" id="IPR050230">
    <property type="entry name" value="CALM/Myosin/TropC-like"/>
</dbReference>
<evidence type="ECO:0000256" key="3">
    <source>
        <dbReference type="ARBA" id="ARBA00022990"/>
    </source>
</evidence>
<keyword evidence="2" id="KW-0677">Repeat</keyword>
<dbReference type="FunFam" id="1.10.238.10:FF:000527">
    <property type="entry name" value="Calmodulin-3"/>
    <property type="match status" value="1"/>
</dbReference>
<reference evidence="6" key="1">
    <citation type="submission" date="2003-08" db="EMBL/GenBank/DDBJ databases">
        <authorList>
            <person name="Birren B."/>
            <person name="Nusbaum C."/>
            <person name="Abebe A."/>
            <person name="Abouelleil A."/>
            <person name="Adekoya E."/>
            <person name="Ait-zahra M."/>
            <person name="Allen N."/>
            <person name="Allen T."/>
            <person name="An P."/>
            <person name="Anderson M."/>
            <person name="Anderson S."/>
            <person name="Arachchi H."/>
            <person name="Armbruster J."/>
            <person name="Bachantsang P."/>
            <person name="Baldwin J."/>
            <person name="Barry A."/>
            <person name="Bayul T."/>
            <person name="Blitshsteyn B."/>
            <person name="Bloom T."/>
            <person name="Blye J."/>
            <person name="Boguslavskiy L."/>
            <person name="Borowsky M."/>
            <person name="Boukhgalter B."/>
            <person name="Brunache A."/>
            <person name="Butler J."/>
            <person name="Calixte N."/>
            <person name="Calvo S."/>
            <person name="Camarata J."/>
            <person name="Campo K."/>
            <person name="Chang J."/>
            <person name="Cheshatsang Y."/>
            <person name="Citroen M."/>
            <person name="Collymore A."/>
            <person name="Considine T."/>
            <person name="Cook A."/>
            <person name="Cooke P."/>
            <person name="Corum B."/>
            <person name="Cuomo C."/>
            <person name="David R."/>
            <person name="Dawoe T."/>
            <person name="Degray S."/>
            <person name="Dodge S."/>
            <person name="Dooley K."/>
            <person name="Dorje P."/>
            <person name="Dorjee K."/>
            <person name="Dorris L."/>
            <person name="Duffey N."/>
            <person name="Dupes A."/>
            <person name="Elkins T."/>
            <person name="Engels R."/>
            <person name="Erickson J."/>
            <person name="Farina A."/>
            <person name="Faro S."/>
            <person name="Ferreira P."/>
            <person name="Fischer H."/>
            <person name="Fitzgerald M."/>
            <person name="Foley K."/>
            <person name="Gage D."/>
            <person name="Galagan J."/>
            <person name="Gearin G."/>
            <person name="Gnerre S."/>
            <person name="Gnirke A."/>
            <person name="Goyette A."/>
            <person name="Graham J."/>
            <person name="Grandbois E."/>
            <person name="Gyaltsen K."/>
            <person name="Hafez N."/>
            <person name="Hagopian D."/>
            <person name="Hagos B."/>
            <person name="Hall J."/>
            <person name="Hatcher B."/>
            <person name="Heller A."/>
            <person name="Higgins H."/>
            <person name="Honan T."/>
            <person name="Horn A."/>
            <person name="Houde N."/>
            <person name="Hughes L."/>
            <person name="Hulme W."/>
            <person name="Husby E."/>
            <person name="Iliev I."/>
            <person name="Jaffe D."/>
            <person name="Jones C."/>
            <person name="Kamal M."/>
            <person name="Kamat A."/>
            <person name="Kamvysselis M."/>
            <person name="Karlsson E."/>
            <person name="Kells C."/>
            <person name="Kieu A."/>
            <person name="Kisner P."/>
            <person name="Kodira C."/>
            <person name="Kulbokas E."/>
            <person name="Labutti K."/>
            <person name="Lama D."/>
            <person name="Landers T."/>
            <person name="Leger J."/>
            <person name="Levine S."/>
            <person name="Lewis D."/>
            <person name="Lewis T."/>
            <person name="Lindblad-toh K."/>
            <person name="Liu X."/>
            <person name="Lokyitsang T."/>
            <person name="Lokyitsang Y."/>
            <person name="Lucien O."/>
            <person name="Lui A."/>
            <person name="Ma L.J."/>
            <person name="Mabbitt R."/>
            <person name="Macdonald J."/>
            <person name="Maclean C."/>
            <person name="Major J."/>
            <person name="Manning J."/>
            <person name="Marabella R."/>
            <person name="Maru K."/>
            <person name="Matthews C."/>
            <person name="Mauceli E."/>
            <person name="Mccarthy M."/>
            <person name="Mcdonough S."/>
            <person name="Mcghee T."/>
            <person name="Meldrim J."/>
            <person name="Meneus L."/>
            <person name="Mesirov J."/>
            <person name="Mihalev A."/>
            <person name="Mihova T."/>
            <person name="Mikkelsen T."/>
            <person name="Mlenga V."/>
            <person name="Moru K."/>
            <person name="Mozes J."/>
            <person name="Mulrain L."/>
            <person name="Munson G."/>
            <person name="Naylor J."/>
            <person name="Newes C."/>
            <person name="Nguyen C."/>
            <person name="Nguyen N."/>
            <person name="Nguyen T."/>
            <person name="Nicol R."/>
            <person name="Nielsen C."/>
            <person name="Nizzari M."/>
            <person name="Norbu C."/>
            <person name="Norbu N."/>
            <person name="O'donnell P."/>
            <person name="Okoawo O."/>
            <person name="O'leary S."/>
            <person name="Omotosho B."/>
            <person name="O'neill K."/>
            <person name="Osman S."/>
            <person name="Parker S."/>
            <person name="Perrin D."/>
            <person name="Phunkhang P."/>
            <person name="Piqani B."/>
            <person name="Purcell S."/>
            <person name="Rachupka T."/>
            <person name="Ramasamy U."/>
            <person name="Rameau R."/>
            <person name="Ray V."/>
            <person name="Raymond C."/>
            <person name="Retta R."/>
            <person name="Richardson S."/>
            <person name="Rise C."/>
            <person name="Rodriguez J."/>
            <person name="Rogers J."/>
            <person name="Rogov P."/>
            <person name="Rutman M."/>
            <person name="Schupbach R."/>
            <person name="Seaman C."/>
            <person name="Settipalli S."/>
            <person name="Sharpe T."/>
            <person name="Sheridan J."/>
            <person name="Sherpa N."/>
            <person name="Shi J."/>
            <person name="Smirnov S."/>
            <person name="Smith C."/>
            <person name="Sougnez C."/>
            <person name="Spencer B."/>
            <person name="Stalker J."/>
            <person name="Stange-thomann N."/>
            <person name="Stavropoulos S."/>
            <person name="Stetson K."/>
            <person name="Stone C."/>
            <person name="Stone S."/>
            <person name="Stubbs M."/>
            <person name="Talamas J."/>
            <person name="Tchuinga P."/>
            <person name="Tenzing P."/>
            <person name="Tesfaye S."/>
            <person name="Theodore J."/>
            <person name="Thoulutsang Y."/>
            <person name="Topham K."/>
            <person name="Towey S."/>
            <person name="Tsamla T."/>
            <person name="Tsomo N."/>
            <person name="Vallee D."/>
            <person name="Vassiliev H."/>
            <person name="Venkataraman V."/>
            <person name="Vinson J."/>
            <person name="Vo A."/>
            <person name="Wade C."/>
            <person name="Wang S."/>
            <person name="Wangchuk T."/>
            <person name="Wangdi T."/>
            <person name="Whittaker C."/>
            <person name="Wilkinson J."/>
            <person name="Wu Y."/>
            <person name="Wyman D."/>
            <person name="Yadav S."/>
            <person name="Yang S."/>
            <person name="Yang X."/>
            <person name="Yeager S."/>
            <person name="Yee E."/>
            <person name="Young G."/>
            <person name="Zainoun J."/>
            <person name="Zembeck L."/>
            <person name="Zimmer A."/>
            <person name="Zody M."/>
            <person name="Lander E."/>
        </authorList>
    </citation>
    <scope>NUCLEOTIDE SEQUENCE [LARGE SCALE GENOMIC DNA]</scope>
</reference>
<comment type="similarity">
    <text evidence="1">Belongs to the calmodulin family.</text>
</comment>
<keyword evidence="6" id="KW-1185">Reference proteome</keyword>
<dbReference type="InterPro" id="IPR011992">
    <property type="entry name" value="EF-hand-dom_pair"/>
</dbReference>
<dbReference type="eggNOG" id="KOG0027">
    <property type="taxonomic scope" value="Eukaryota"/>
</dbReference>
<dbReference type="GeneTree" id="ENSGT00940000157859"/>
<dbReference type="STRING" id="51511.ENSCSAVP00000004986"/>
<dbReference type="OMA" id="NYEAFTQ"/>
<dbReference type="SUPFAM" id="SSF47473">
    <property type="entry name" value="EF-hand"/>
    <property type="match status" value="1"/>
</dbReference>
<dbReference type="Gene3D" id="1.10.238.10">
    <property type="entry name" value="EF-hand"/>
    <property type="match status" value="2"/>
</dbReference>
<reference evidence="5" key="2">
    <citation type="submission" date="2025-08" db="UniProtKB">
        <authorList>
            <consortium name="Ensembl"/>
        </authorList>
    </citation>
    <scope>IDENTIFICATION</scope>
</reference>
<evidence type="ECO:0000313" key="5">
    <source>
        <dbReference type="Ensembl" id="ENSCSAVP00000004986.1"/>
    </source>
</evidence>
<evidence type="ECO:0000256" key="2">
    <source>
        <dbReference type="ARBA" id="ARBA00022737"/>
    </source>
</evidence>
<organism evidence="5 6">
    <name type="scientific">Ciona savignyi</name>
    <name type="common">Pacific transparent sea squirt</name>
    <dbReference type="NCBI Taxonomy" id="51511"/>
    <lineage>
        <taxon>Eukaryota</taxon>
        <taxon>Metazoa</taxon>
        <taxon>Chordata</taxon>
        <taxon>Tunicata</taxon>
        <taxon>Ascidiacea</taxon>
        <taxon>Phlebobranchia</taxon>
        <taxon>Cionidae</taxon>
        <taxon>Ciona</taxon>
    </lineage>
</organism>
<keyword evidence="3" id="KW-0007">Acetylation</keyword>
<name>H2YI37_CIOSA</name>
<dbReference type="PANTHER" id="PTHR23048">
    <property type="entry name" value="MYOSIN LIGHT CHAIN 1, 3"/>
    <property type="match status" value="1"/>
</dbReference>
<evidence type="ECO:0000256" key="1">
    <source>
        <dbReference type="ARBA" id="ARBA00009763"/>
    </source>
</evidence>
<dbReference type="Ensembl" id="ENSCSAVT00000005057.1">
    <property type="protein sequence ID" value="ENSCSAVP00000004986.1"/>
    <property type="gene ID" value="ENSCSAVG00000002971.1"/>
</dbReference>
<dbReference type="HOGENOM" id="CLU_061288_2_0_1"/>
<feature type="domain" description="EF-hand" evidence="4">
    <location>
        <begin position="8"/>
        <end position="43"/>
    </location>
</feature>
<proteinExistence type="inferred from homology"/>
<protein>
    <recommendedName>
        <fullName evidence="4">EF-hand domain-containing protein</fullName>
    </recommendedName>
</protein>
<dbReference type="Proteomes" id="UP000007875">
    <property type="component" value="Unassembled WGS sequence"/>
</dbReference>
<dbReference type="PROSITE" id="PS50222">
    <property type="entry name" value="EF_HAND_2"/>
    <property type="match status" value="1"/>
</dbReference>
<dbReference type="InParanoid" id="H2YI37"/>
<dbReference type="InterPro" id="IPR002048">
    <property type="entry name" value="EF_hand_dom"/>
</dbReference>
<dbReference type="PANTHER" id="PTHR23048:SF45">
    <property type="entry name" value="CALMODULIN LIKE 4"/>
    <property type="match status" value="1"/>
</dbReference>
<dbReference type="AlphaFoldDB" id="H2YI37"/>
<evidence type="ECO:0000259" key="4">
    <source>
        <dbReference type="PROSITE" id="PS50222"/>
    </source>
</evidence>
<accession>H2YI37</accession>
<dbReference type="GO" id="GO:0005509">
    <property type="term" value="F:calcium ion binding"/>
    <property type="evidence" value="ECO:0007669"/>
    <property type="project" value="InterPro"/>
</dbReference>